<proteinExistence type="predicted"/>
<evidence type="ECO:0000313" key="3">
    <source>
        <dbReference type="EMBL" id="GGU97350.1"/>
    </source>
</evidence>
<dbReference type="EMBL" id="BMRP01000055">
    <property type="protein sequence ID" value="GGU97350.1"/>
    <property type="molecule type" value="Genomic_DNA"/>
</dbReference>
<sequence>MTDAETPDAELPPAAISHAAISHAAMSDAGTPAAGTPGAPAGGGPAPSPPRPTRRMDARSLRALAHPLRMRILELLTLDGPDTATGLSRRLGENTGTVSWHLRHLADHAFIEEETGRGTRRERWWRAAGVSHQLNTTDFRDDPDARGPLSVYVHEIVQQHFHRVAGYLAEDWPARWRDAGAIAQWADLRLTPDQLTALNGELAGVIDRYRAASGQPAPENRPVVVQVQSFPRAERTDRADR</sequence>
<comment type="caution">
    <text evidence="3">The sequence shown here is derived from an EMBL/GenBank/DDBJ whole genome shotgun (WGS) entry which is preliminary data.</text>
</comment>
<evidence type="ECO:0000256" key="1">
    <source>
        <dbReference type="SAM" id="MobiDB-lite"/>
    </source>
</evidence>
<evidence type="ECO:0000313" key="4">
    <source>
        <dbReference type="Proteomes" id="UP000654471"/>
    </source>
</evidence>
<keyword evidence="4" id="KW-1185">Reference proteome</keyword>
<accession>A0ABQ2VME1</accession>
<gene>
    <name evidence="3" type="ORF">GCM10010211_75790</name>
</gene>
<organism evidence="3 4">
    <name type="scientific">Streptomyces albospinus</name>
    <dbReference type="NCBI Taxonomy" id="285515"/>
    <lineage>
        <taxon>Bacteria</taxon>
        <taxon>Bacillati</taxon>
        <taxon>Actinomycetota</taxon>
        <taxon>Actinomycetes</taxon>
        <taxon>Kitasatosporales</taxon>
        <taxon>Streptomycetaceae</taxon>
        <taxon>Streptomyces</taxon>
    </lineage>
</organism>
<dbReference type="Proteomes" id="UP000654471">
    <property type="component" value="Unassembled WGS sequence"/>
</dbReference>
<dbReference type="Gene3D" id="1.10.10.10">
    <property type="entry name" value="Winged helix-like DNA-binding domain superfamily/Winged helix DNA-binding domain"/>
    <property type="match status" value="1"/>
</dbReference>
<dbReference type="InterPro" id="IPR001845">
    <property type="entry name" value="HTH_ArsR_DNA-bd_dom"/>
</dbReference>
<name>A0ABQ2VME1_9ACTN</name>
<dbReference type="CDD" id="cd00090">
    <property type="entry name" value="HTH_ARSR"/>
    <property type="match status" value="1"/>
</dbReference>
<evidence type="ECO:0000259" key="2">
    <source>
        <dbReference type="SMART" id="SM00418"/>
    </source>
</evidence>
<reference evidence="4" key="1">
    <citation type="journal article" date="2019" name="Int. J. Syst. Evol. Microbiol.">
        <title>The Global Catalogue of Microorganisms (GCM) 10K type strain sequencing project: providing services to taxonomists for standard genome sequencing and annotation.</title>
        <authorList>
            <consortium name="The Broad Institute Genomics Platform"/>
            <consortium name="The Broad Institute Genome Sequencing Center for Infectious Disease"/>
            <person name="Wu L."/>
            <person name="Ma J."/>
        </authorList>
    </citation>
    <scope>NUCLEOTIDE SEQUENCE [LARGE SCALE GENOMIC DNA]</scope>
    <source>
        <strain evidence="4">JCM 3399</strain>
    </source>
</reference>
<feature type="compositionally biased region" description="Low complexity" evidence="1">
    <location>
        <begin position="12"/>
        <end position="39"/>
    </location>
</feature>
<dbReference type="InterPro" id="IPR036388">
    <property type="entry name" value="WH-like_DNA-bd_sf"/>
</dbReference>
<feature type="region of interest" description="Disordered" evidence="1">
    <location>
        <begin position="1"/>
        <end position="55"/>
    </location>
</feature>
<dbReference type="SMART" id="SM00418">
    <property type="entry name" value="HTH_ARSR"/>
    <property type="match status" value="1"/>
</dbReference>
<feature type="domain" description="HTH arsR-type" evidence="2">
    <location>
        <begin position="59"/>
        <end position="154"/>
    </location>
</feature>
<dbReference type="Pfam" id="PF12840">
    <property type="entry name" value="HTH_20"/>
    <property type="match status" value="1"/>
</dbReference>
<dbReference type="InterPro" id="IPR011991">
    <property type="entry name" value="ArsR-like_HTH"/>
</dbReference>
<dbReference type="InterPro" id="IPR036390">
    <property type="entry name" value="WH_DNA-bd_sf"/>
</dbReference>
<dbReference type="SUPFAM" id="SSF46785">
    <property type="entry name" value="Winged helix' DNA-binding domain"/>
    <property type="match status" value="1"/>
</dbReference>
<protein>
    <recommendedName>
        <fullName evidence="2">HTH arsR-type domain-containing protein</fullName>
    </recommendedName>
</protein>